<dbReference type="Proteomes" id="UP000053780">
    <property type="component" value="Unassembled WGS sequence"/>
</dbReference>
<organism evidence="1 2">
    <name type="scientific">Vairimorpha apis BRL 01</name>
    <dbReference type="NCBI Taxonomy" id="1037528"/>
    <lineage>
        <taxon>Eukaryota</taxon>
        <taxon>Fungi</taxon>
        <taxon>Fungi incertae sedis</taxon>
        <taxon>Microsporidia</taxon>
        <taxon>Nosematidae</taxon>
        <taxon>Vairimorpha</taxon>
    </lineage>
</organism>
<keyword evidence="2" id="KW-1185">Reference proteome</keyword>
<evidence type="ECO:0000313" key="1">
    <source>
        <dbReference type="EMBL" id="EQB62401.1"/>
    </source>
</evidence>
<name>T0MH11_9MICR</name>
<dbReference type="VEuPathDB" id="MicrosporidiaDB:NAPIS_ORF00022"/>
<proteinExistence type="predicted"/>
<dbReference type="AlphaFoldDB" id="T0MH11"/>
<sequence>MNHDQKILTFINVTNKILNFNFKVDITLKIDKIDYIKLMLKCSNKKHRFSTSMRDKIYNKRMLLISQIFNDEISYKDIFDCTIQNIRSTNNINIKTLCILGLQNMFICDLKNSYSRFYNLLIFLYTFNNDKKYYDINWIESLLHIISKTNKNVNSLSDFEKVCKKIFKNKNSFLHYKLYISMNSFNNDYILSFYKKIQNDTLQMKYIHYFIDIVNETKCKLFNLENLKKIESLD</sequence>
<gene>
    <name evidence="1" type="ORF">NAPIS_ORF00022</name>
</gene>
<reference evidence="1 2" key="1">
    <citation type="journal article" date="2013" name="BMC Genomics">
        <title>Genome sequencing and comparative genomics of honey bee microsporidia, Nosema apis reveal novel insights into host-parasite interactions.</title>
        <authorList>
            <person name="Chen Yp."/>
            <person name="Pettis J.S."/>
            <person name="Zhao Y."/>
            <person name="Liu X."/>
            <person name="Tallon L.J."/>
            <person name="Sadzewicz L.D."/>
            <person name="Li R."/>
            <person name="Zheng H."/>
            <person name="Huang S."/>
            <person name="Zhang X."/>
            <person name="Hamilton M.C."/>
            <person name="Pernal S.F."/>
            <person name="Melathopoulos A.P."/>
            <person name="Yan X."/>
            <person name="Evans J.D."/>
        </authorList>
    </citation>
    <scope>NUCLEOTIDE SEQUENCE [LARGE SCALE GENOMIC DNA]</scope>
    <source>
        <strain evidence="1 2">BRL 01</strain>
    </source>
</reference>
<dbReference type="EMBL" id="KE646838">
    <property type="protein sequence ID" value="EQB62401.1"/>
    <property type="molecule type" value="Genomic_DNA"/>
</dbReference>
<evidence type="ECO:0000313" key="2">
    <source>
        <dbReference type="Proteomes" id="UP000053780"/>
    </source>
</evidence>
<dbReference type="HOGENOM" id="CLU_1185308_0_0_1"/>
<protein>
    <submittedName>
        <fullName evidence="1">Uncharacterized protein</fullName>
    </submittedName>
</protein>
<accession>T0MH11</accession>